<evidence type="ECO:0000259" key="11">
    <source>
        <dbReference type="Pfam" id="PF00394"/>
    </source>
</evidence>
<comment type="cofactor">
    <cofactor evidence="2">
        <name>Cu cation</name>
        <dbReference type="ChEBI" id="CHEBI:23378"/>
    </cofactor>
</comment>
<accession>A0A6A6CDS1</accession>
<keyword evidence="7" id="KW-0186">Copper</keyword>
<dbReference type="GeneID" id="54566363"/>
<dbReference type="CDD" id="cd13880">
    <property type="entry name" value="CuRO_2_MaLCC_like"/>
    <property type="match status" value="1"/>
</dbReference>
<comment type="catalytic activity">
    <reaction evidence="1">
        <text>4 hydroquinone + O2 = 4 benzosemiquinone + 2 H2O</text>
        <dbReference type="Rhea" id="RHEA:11276"/>
        <dbReference type="ChEBI" id="CHEBI:15377"/>
        <dbReference type="ChEBI" id="CHEBI:15379"/>
        <dbReference type="ChEBI" id="CHEBI:17594"/>
        <dbReference type="ChEBI" id="CHEBI:17977"/>
        <dbReference type="EC" id="1.10.3.2"/>
    </reaction>
</comment>
<comment type="similarity">
    <text evidence="3">Belongs to the multicopper oxidase family.</text>
</comment>
<dbReference type="EC" id="1.10.3.2" evidence="4"/>
<dbReference type="InterPro" id="IPR011706">
    <property type="entry name" value="Cu-oxidase_C"/>
</dbReference>
<organism evidence="14 15">
    <name type="scientific">Zasmidium cellare ATCC 36951</name>
    <dbReference type="NCBI Taxonomy" id="1080233"/>
    <lineage>
        <taxon>Eukaryota</taxon>
        <taxon>Fungi</taxon>
        <taxon>Dikarya</taxon>
        <taxon>Ascomycota</taxon>
        <taxon>Pezizomycotina</taxon>
        <taxon>Dothideomycetes</taxon>
        <taxon>Dothideomycetidae</taxon>
        <taxon>Mycosphaerellales</taxon>
        <taxon>Mycosphaerellaceae</taxon>
        <taxon>Zasmidium</taxon>
    </lineage>
</organism>
<dbReference type="InterPro" id="IPR011707">
    <property type="entry name" value="Cu-oxidase-like_N"/>
</dbReference>
<evidence type="ECO:0000256" key="4">
    <source>
        <dbReference type="ARBA" id="ARBA00012297"/>
    </source>
</evidence>
<dbReference type="RefSeq" id="XP_033666233.1">
    <property type="nucleotide sequence ID" value="XM_033813091.1"/>
</dbReference>
<dbReference type="GO" id="GO:0046274">
    <property type="term" value="P:lignin catabolic process"/>
    <property type="evidence" value="ECO:0007669"/>
    <property type="project" value="UniProtKB-KW"/>
</dbReference>
<dbReference type="InterPro" id="IPR008972">
    <property type="entry name" value="Cupredoxin"/>
</dbReference>
<dbReference type="PROSITE" id="PS00079">
    <property type="entry name" value="MULTICOPPER_OXIDASE1"/>
    <property type="match status" value="1"/>
</dbReference>
<dbReference type="Pfam" id="PF00394">
    <property type="entry name" value="Cu-oxidase"/>
    <property type="match status" value="1"/>
</dbReference>
<keyword evidence="5" id="KW-0479">Metal-binding</keyword>
<dbReference type="OrthoDB" id="2121828at2759"/>
<reference evidence="14" key="1">
    <citation type="journal article" date="2020" name="Stud. Mycol.">
        <title>101 Dothideomycetes genomes: a test case for predicting lifestyles and emergence of pathogens.</title>
        <authorList>
            <person name="Haridas S."/>
            <person name="Albert R."/>
            <person name="Binder M."/>
            <person name="Bloem J."/>
            <person name="Labutti K."/>
            <person name="Salamov A."/>
            <person name="Andreopoulos B."/>
            <person name="Baker S."/>
            <person name="Barry K."/>
            <person name="Bills G."/>
            <person name="Bluhm B."/>
            <person name="Cannon C."/>
            <person name="Castanera R."/>
            <person name="Culley D."/>
            <person name="Daum C."/>
            <person name="Ezra D."/>
            <person name="Gonzalez J."/>
            <person name="Henrissat B."/>
            <person name="Kuo A."/>
            <person name="Liang C."/>
            <person name="Lipzen A."/>
            <person name="Lutzoni F."/>
            <person name="Magnuson J."/>
            <person name="Mondo S."/>
            <person name="Nolan M."/>
            <person name="Ohm R."/>
            <person name="Pangilinan J."/>
            <person name="Park H.-J."/>
            <person name="Ramirez L."/>
            <person name="Alfaro M."/>
            <person name="Sun H."/>
            <person name="Tritt A."/>
            <person name="Yoshinaga Y."/>
            <person name="Zwiers L.-H."/>
            <person name="Turgeon B."/>
            <person name="Goodwin S."/>
            <person name="Spatafora J."/>
            <person name="Crous P."/>
            <person name="Grigoriev I."/>
        </authorList>
    </citation>
    <scope>NUCLEOTIDE SEQUENCE</scope>
    <source>
        <strain evidence="14">ATCC 36951</strain>
    </source>
</reference>
<keyword evidence="9" id="KW-0439">Lignin degradation</keyword>
<dbReference type="Gene3D" id="2.60.40.420">
    <property type="entry name" value="Cupredoxins - blue copper proteins"/>
    <property type="match status" value="3"/>
</dbReference>
<dbReference type="GO" id="GO:0005507">
    <property type="term" value="F:copper ion binding"/>
    <property type="evidence" value="ECO:0007669"/>
    <property type="project" value="InterPro"/>
</dbReference>
<dbReference type="PANTHER" id="PTHR11709">
    <property type="entry name" value="MULTI-COPPER OXIDASE"/>
    <property type="match status" value="1"/>
</dbReference>
<dbReference type="Pfam" id="PF07731">
    <property type="entry name" value="Cu-oxidase_2"/>
    <property type="match status" value="1"/>
</dbReference>
<dbReference type="FunFam" id="2.60.40.420:FF:000021">
    <property type="entry name" value="Extracellular dihydrogeodin oxidase/laccase"/>
    <property type="match status" value="1"/>
</dbReference>
<dbReference type="GO" id="GO:0052716">
    <property type="term" value="F:hydroquinone:oxygen oxidoreductase activity"/>
    <property type="evidence" value="ECO:0007669"/>
    <property type="project" value="UniProtKB-EC"/>
</dbReference>
<keyword evidence="6" id="KW-0560">Oxidoreductase</keyword>
<evidence type="ECO:0000259" key="12">
    <source>
        <dbReference type="Pfam" id="PF07731"/>
    </source>
</evidence>
<keyword evidence="8" id="KW-0325">Glycoprotein</keyword>
<evidence type="ECO:0000256" key="9">
    <source>
        <dbReference type="ARBA" id="ARBA00023185"/>
    </source>
</evidence>
<dbReference type="PROSITE" id="PS00080">
    <property type="entry name" value="MULTICOPPER_OXIDASE2"/>
    <property type="match status" value="1"/>
</dbReference>
<dbReference type="EMBL" id="ML993600">
    <property type="protein sequence ID" value="KAF2165344.1"/>
    <property type="molecule type" value="Genomic_DNA"/>
</dbReference>
<keyword evidence="15" id="KW-1185">Reference proteome</keyword>
<dbReference type="InterPro" id="IPR002355">
    <property type="entry name" value="Cu_oxidase_Cu_BS"/>
</dbReference>
<evidence type="ECO:0000256" key="3">
    <source>
        <dbReference type="ARBA" id="ARBA00010609"/>
    </source>
</evidence>
<evidence type="ECO:0000256" key="6">
    <source>
        <dbReference type="ARBA" id="ARBA00023002"/>
    </source>
</evidence>
<feature type="domain" description="Plastocyanin-like" evidence="12">
    <location>
        <begin position="436"/>
        <end position="550"/>
    </location>
</feature>
<evidence type="ECO:0000313" key="14">
    <source>
        <dbReference type="EMBL" id="KAF2165344.1"/>
    </source>
</evidence>
<protein>
    <recommendedName>
        <fullName evidence="4">laccase</fullName>
        <ecNumber evidence="4">1.10.3.2</ecNumber>
    </recommendedName>
</protein>
<dbReference type="PANTHER" id="PTHR11709:SF87">
    <property type="entry name" value="LACCASE"/>
    <property type="match status" value="1"/>
</dbReference>
<gene>
    <name evidence="14" type="ORF">M409DRAFT_55758</name>
</gene>
<sequence>MKFLAGLAALASVAVAAVVPAETRDLSIIEREANPATADSACKNGPLTRACWSDGYSIATDFDQKHPTTGKTVSYNLEITNGTCNPDGGASRICFLINGQYPGPLIEANWGDTVVVTVTNHLQTNGTAMHFHGVRQLGSCGADGVGGVTQCPIAPGQSYTYSFVASQFGTSWYHSHFSNQYGDGVVGPMVFHGPASANYDIDLGVYQLTDWYYDTAYQVAARTLNNLQSKNGPPAADNILINGTNKNAQGGGKYNYVSVTKGKKYLLRLINISVDNYIKVSLDNHPLQVISSDYVPTKPFSAQWLTIGIGQRYDVIINANQTAANYWFRAEVNTACQSANSWYGRAVWSYNGVATADPVSSSFPAISDCTEPTNILPYWVQPVPSGNFPQMAETLNVNLTGAQVVPGGDVVVVWSLNQTTLNVNWSNPTMSYLFDQNTEYPSNLGLIDTVAEGGWNYWLIQQSSGIPPIPHPIHLHGHDFFVLGQGTTTFTGSETLNWSNPPRRDTATVYGGGWLAIAFRSDNPGAWLMHCHIAWHISEGLGMQFLEQPDKITMPEKSGYDNLCSAWNSYAGGMYWPKDDSGL</sequence>
<keyword evidence="10" id="KW-0732">Signal</keyword>
<evidence type="ECO:0000256" key="10">
    <source>
        <dbReference type="SAM" id="SignalP"/>
    </source>
</evidence>
<evidence type="ECO:0000256" key="1">
    <source>
        <dbReference type="ARBA" id="ARBA00000349"/>
    </source>
</evidence>
<name>A0A6A6CDS1_ZASCE</name>
<feature type="domain" description="Plastocyanin-like" evidence="11">
    <location>
        <begin position="207"/>
        <end position="352"/>
    </location>
</feature>
<dbReference type="InterPro" id="IPR001117">
    <property type="entry name" value="Cu-oxidase_2nd"/>
</dbReference>
<evidence type="ECO:0000256" key="8">
    <source>
        <dbReference type="ARBA" id="ARBA00023180"/>
    </source>
</evidence>
<evidence type="ECO:0000256" key="5">
    <source>
        <dbReference type="ARBA" id="ARBA00022723"/>
    </source>
</evidence>
<evidence type="ECO:0000256" key="7">
    <source>
        <dbReference type="ARBA" id="ARBA00023008"/>
    </source>
</evidence>
<dbReference type="CDD" id="cd13854">
    <property type="entry name" value="CuRO_1_MaLCC_like"/>
    <property type="match status" value="1"/>
</dbReference>
<dbReference type="AlphaFoldDB" id="A0A6A6CDS1"/>
<dbReference type="Proteomes" id="UP000799537">
    <property type="component" value="Unassembled WGS sequence"/>
</dbReference>
<feature type="domain" description="Plastocyanin-like" evidence="13">
    <location>
        <begin position="79"/>
        <end position="194"/>
    </location>
</feature>
<dbReference type="Pfam" id="PF07732">
    <property type="entry name" value="Cu-oxidase_3"/>
    <property type="match status" value="1"/>
</dbReference>
<evidence type="ECO:0000259" key="13">
    <source>
        <dbReference type="Pfam" id="PF07732"/>
    </source>
</evidence>
<dbReference type="SUPFAM" id="SSF49503">
    <property type="entry name" value="Cupredoxins"/>
    <property type="match status" value="3"/>
</dbReference>
<feature type="signal peptide" evidence="10">
    <location>
        <begin position="1"/>
        <end position="16"/>
    </location>
</feature>
<dbReference type="CDD" id="cd13901">
    <property type="entry name" value="CuRO_3_MaLCC_like"/>
    <property type="match status" value="1"/>
</dbReference>
<dbReference type="InterPro" id="IPR033138">
    <property type="entry name" value="Cu_oxidase_CS"/>
</dbReference>
<dbReference type="FunFam" id="2.60.40.420:FF:000045">
    <property type="entry name" value="Laccase 2"/>
    <property type="match status" value="1"/>
</dbReference>
<evidence type="ECO:0000313" key="15">
    <source>
        <dbReference type="Proteomes" id="UP000799537"/>
    </source>
</evidence>
<proteinExistence type="inferred from homology"/>
<dbReference type="InterPro" id="IPR045087">
    <property type="entry name" value="Cu-oxidase_fam"/>
</dbReference>
<evidence type="ECO:0000256" key="2">
    <source>
        <dbReference type="ARBA" id="ARBA00001935"/>
    </source>
</evidence>
<feature type="chain" id="PRO_5025502375" description="laccase" evidence="10">
    <location>
        <begin position="17"/>
        <end position="583"/>
    </location>
</feature>